<evidence type="ECO:0000313" key="3">
    <source>
        <dbReference type="Proteomes" id="UP000249571"/>
    </source>
</evidence>
<reference evidence="2 3" key="1">
    <citation type="submission" date="2018-06" db="EMBL/GenBank/DDBJ databases">
        <authorList>
            <consortium name="Pathogen Informatics"/>
            <person name="Doyle S."/>
        </authorList>
    </citation>
    <scope>NUCLEOTIDE SEQUENCE [LARGE SCALE GENOMIC DNA]</scope>
    <source>
        <strain evidence="2 3">NCTC6179</strain>
    </source>
</reference>
<proteinExistence type="predicted"/>
<gene>
    <name evidence="2" type="ORF">NCTC6179_02112</name>
</gene>
<dbReference type="InterPro" id="IPR036361">
    <property type="entry name" value="SAP_dom_sf"/>
</dbReference>
<dbReference type="AlphaFoldDB" id="A0A9X8XGJ8"/>
<dbReference type="CDD" id="cd12935">
    <property type="entry name" value="LEM_like"/>
    <property type="match status" value="1"/>
</dbReference>
<dbReference type="Gene3D" id="1.10.720.30">
    <property type="entry name" value="SAP domain"/>
    <property type="match status" value="1"/>
</dbReference>
<sequence length="89" mass="9909">MNKYRSTVDFTSRAEGVSCSEGQIVELDGAVANQINDKASEKFPDYAPFLELVERKKQTVADIKKALEEKGIDYPSKATKEELLALLVE</sequence>
<protein>
    <submittedName>
        <fullName evidence="2">HeH/LEM domain</fullName>
    </submittedName>
</protein>
<dbReference type="Proteomes" id="UP000249571">
    <property type="component" value="Chromosome 1"/>
</dbReference>
<accession>A0A9X8XGJ8</accession>
<feature type="domain" description="HeH/LEM" evidence="1">
    <location>
        <begin position="58"/>
        <end position="87"/>
    </location>
</feature>
<name>A0A9X8XGJ8_STREQ</name>
<dbReference type="EMBL" id="LS483361">
    <property type="protein sequence ID" value="SQF67903.1"/>
    <property type="molecule type" value="Genomic_DNA"/>
</dbReference>
<organism evidence="2 3">
    <name type="scientific">Streptococcus dysgalactiae subsp. equisimilis</name>
    <name type="common">Streptococcus equisimilis</name>
    <dbReference type="NCBI Taxonomy" id="119602"/>
    <lineage>
        <taxon>Bacteria</taxon>
        <taxon>Bacillati</taxon>
        <taxon>Bacillota</taxon>
        <taxon>Bacilli</taxon>
        <taxon>Lactobacillales</taxon>
        <taxon>Streptococcaceae</taxon>
        <taxon>Streptococcus</taxon>
    </lineage>
</organism>
<dbReference type="Pfam" id="PF12949">
    <property type="entry name" value="HeH"/>
    <property type="match status" value="1"/>
</dbReference>
<evidence type="ECO:0000259" key="1">
    <source>
        <dbReference type="Pfam" id="PF12949"/>
    </source>
</evidence>
<dbReference type="RefSeq" id="WP_111717716.1">
    <property type="nucleotide sequence ID" value="NZ_JANCPS010000022.1"/>
</dbReference>
<dbReference type="InterPro" id="IPR025856">
    <property type="entry name" value="HeH/LEM_domain"/>
</dbReference>
<evidence type="ECO:0000313" key="2">
    <source>
        <dbReference type="EMBL" id="SQF67903.1"/>
    </source>
</evidence>